<keyword evidence="2" id="KW-0472">Membrane</keyword>
<keyword evidence="2" id="KW-0812">Transmembrane</keyword>
<evidence type="ECO:0000256" key="1">
    <source>
        <dbReference type="SAM" id="MobiDB-lite"/>
    </source>
</evidence>
<feature type="region of interest" description="Disordered" evidence="1">
    <location>
        <begin position="48"/>
        <end position="94"/>
    </location>
</feature>
<sequence length="556" mass="61276">MVAGIDLHIIKEKILKDPRVRRNGAYVVGAVAVGALVYGLVCLRRHSSKRSNETKHEEEEDNKTKHEVEDNKKNTKEGGSKQENTDTDTESYVSTPSIIKETESGKSAESLAVISPPILLESLPTVVEKNGLMLPSNDVVNPVVPLITRKQTSLISEPPKSVEIELPHSHNSISLNDELVGWEETDTASIVAPRSIFDTHKFGNSLENTELEDYESDSLELNNEFDQTSQGEISHNDLPQIPITTQAQSIISNPLLTRYNSPESIVSLNNELVGWEETDTASIAASRSIFDTHKFGNSLNNTQLEDYESDSLELNNEVDQTSQGEISHNDLPQIPITTQAQSIISNPLLTRYNSPESIVIEPPSSPSWNNPIGFENELGGVREMGTTSIPEVQSTSSYTIREGNNNTISPQPLNTSTDDSWNPSNDEIIVTPSKKRGYSGAIGQNRIPAIANPYNNAYLQGSVVQQALAQPTLYDILYTRAYGGETTTQVGNKLVSNNDSEGLRSSSKNTGKDSRSSKILKAYTWIERAQTEGQSEEDGRPEEVKNWKVQLSKRIC</sequence>
<comment type="caution">
    <text evidence="3">The sequence shown here is derived from an EMBL/GenBank/DDBJ whole genome shotgun (WGS) entry which is preliminary data.</text>
</comment>
<feature type="compositionally biased region" description="Basic and acidic residues" evidence="1">
    <location>
        <begin position="50"/>
        <end position="84"/>
    </location>
</feature>
<evidence type="ECO:0000313" key="4">
    <source>
        <dbReference type="Proteomes" id="UP000789831"/>
    </source>
</evidence>
<feature type="region of interest" description="Disordered" evidence="1">
    <location>
        <begin position="400"/>
        <end position="424"/>
    </location>
</feature>
<reference evidence="3" key="1">
    <citation type="submission" date="2021-06" db="EMBL/GenBank/DDBJ databases">
        <authorList>
            <person name="Kallberg Y."/>
            <person name="Tangrot J."/>
            <person name="Rosling A."/>
        </authorList>
    </citation>
    <scope>NUCLEOTIDE SEQUENCE</scope>
    <source>
        <strain evidence="3">MT106</strain>
    </source>
</reference>
<evidence type="ECO:0000256" key="2">
    <source>
        <dbReference type="SAM" id="Phobius"/>
    </source>
</evidence>
<feature type="transmembrane region" description="Helical" evidence="2">
    <location>
        <begin position="25"/>
        <end position="43"/>
    </location>
</feature>
<dbReference type="AlphaFoldDB" id="A0A9N8ZKI2"/>
<feature type="compositionally biased region" description="Polar residues" evidence="1">
    <location>
        <begin position="493"/>
        <end position="509"/>
    </location>
</feature>
<organism evidence="3 4">
    <name type="scientific">Ambispora gerdemannii</name>
    <dbReference type="NCBI Taxonomy" id="144530"/>
    <lineage>
        <taxon>Eukaryota</taxon>
        <taxon>Fungi</taxon>
        <taxon>Fungi incertae sedis</taxon>
        <taxon>Mucoromycota</taxon>
        <taxon>Glomeromycotina</taxon>
        <taxon>Glomeromycetes</taxon>
        <taxon>Archaeosporales</taxon>
        <taxon>Ambisporaceae</taxon>
        <taxon>Ambispora</taxon>
    </lineage>
</organism>
<keyword evidence="4" id="KW-1185">Reference proteome</keyword>
<keyword evidence="2" id="KW-1133">Transmembrane helix</keyword>
<protein>
    <submittedName>
        <fullName evidence="3">3655_t:CDS:1</fullName>
    </submittedName>
</protein>
<dbReference type="EMBL" id="CAJVPL010000451">
    <property type="protein sequence ID" value="CAG8498895.1"/>
    <property type="molecule type" value="Genomic_DNA"/>
</dbReference>
<proteinExistence type="predicted"/>
<name>A0A9N8ZKI2_9GLOM</name>
<evidence type="ECO:0000313" key="3">
    <source>
        <dbReference type="EMBL" id="CAG8498895.1"/>
    </source>
</evidence>
<feature type="region of interest" description="Disordered" evidence="1">
    <location>
        <begin position="493"/>
        <end position="516"/>
    </location>
</feature>
<dbReference type="Proteomes" id="UP000789831">
    <property type="component" value="Unassembled WGS sequence"/>
</dbReference>
<accession>A0A9N8ZKI2</accession>
<gene>
    <name evidence="3" type="ORF">AGERDE_LOCUS4143</name>
</gene>